<comment type="similarity">
    <text evidence="2">Belongs to the UPF0382 family.</text>
</comment>
<dbReference type="GO" id="GO:0005886">
    <property type="term" value="C:plasma membrane"/>
    <property type="evidence" value="ECO:0007669"/>
    <property type="project" value="TreeGrafter"/>
</dbReference>
<evidence type="ECO:0000313" key="8">
    <source>
        <dbReference type="Proteomes" id="UP000218896"/>
    </source>
</evidence>
<comment type="subcellular location">
    <subcellularLocation>
        <location evidence="1">Membrane</location>
        <topology evidence="1">Multi-pass membrane protein</topology>
    </subcellularLocation>
</comment>
<dbReference type="Pfam" id="PF04241">
    <property type="entry name" value="DUF423"/>
    <property type="match status" value="1"/>
</dbReference>
<keyword evidence="5 6" id="KW-0472">Membrane</keyword>
<dbReference type="PANTHER" id="PTHR43461:SF1">
    <property type="entry name" value="TRANSMEMBRANE PROTEIN 256"/>
    <property type="match status" value="1"/>
</dbReference>
<evidence type="ECO:0000256" key="4">
    <source>
        <dbReference type="ARBA" id="ARBA00022989"/>
    </source>
</evidence>
<organism evidence="7 8">
    <name type="scientific">Halovibrio salipaludis</name>
    <dbReference type="NCBI Taxonomy" id="2032626"/>
    <lineage>
        <taxon>Bacteria</taxon>
        <taxon>Pseudomonadati</taxon>
        <taxon>Pseudomonadota</taxon>
        <taxon>Gammaproteobacteria</taxon>
        <taxon>Oceanospirillales</taxon>
        <taxon>Halomonadaceae</taxon>
        <taxon>Halovibrio</taxon>
    </lineage>
</organism>
<evidence type="ECO:0000313" key="7">
    <source>
        <dbReference type="EMBL" id="PAU82471.1"/>
    </source>
</evidence>
<comment type="caution">
    <text evidence="7">The sequence shown here is derived from an EMBL/GenBank/DDBJ whole genome shotgun (WGS) entry which is preliminary data.</text>
</comment>
<dbReference type="OrthoDB" id="9802121at2"/>
<protein>
    <recommendedName>
        <fullName evidence="9">DUF423 domain-containing protein</fullName>
    </recommendedName>
</protein>
<dbReference type="AlphaFoldDB" id="A0A2A2FAE7"/>
<evidence type="ECO:0000256" key="5">
    <source>
        <dbReference type="ARBA" id="ARBA00023136"/>
    </source>
</evidence>
<feature type="transmembrane region" description="Helical" evidence="6">
    <location>
        <begin position="92"/>
        <end position="116"/>
    </location>
</feature>
<keyword evidence="4 6" id="KW-1133">Transmembrane helix</keyword>
<keyword evidence="8" id="KW-1185">Reference proteome</keyword>
<feature type="transmembrane region" description="Helical" evidence="6">
    <location>
        <begin position="37"/>
        <end position="57"/>
    </location>
</feature>
<evidence type="ECO:0000256" key="3">
    <source>
        <dbReference type="ARBA" id="ARBA00022692"/>
    </source>
</evidence>
<evidence type="ECO:0008006" key="9">
    <source>
        <dbReference type="Google" id="ProtNLM"/>
    </source>
</evidence>
<gene>
    <name evidence="7" type="ORF">CK501_00530</name>
</gene>
<dbReference type="InterPro" id="IPR006696">
    <property type="entry name" value="DUF423"/>
</dbReference>
<evidence type="ECO:0000256" key="6">
    <source>
        <dbReference type="SAM" id="Phobius"/>
    </source>
</evidence>
<dbReference type="EMBL" id="NSKD01000001">
    <property type="protein sequence ID" value="PAU82471.1"/>
    <property type="molecule type" value="Genomic_DNA"/>
</dbReference>
<evidence type="ECO:0000256" key="2">
    <source>
        <dbReference type="ARBA" id="ARBA00009694"/>
    </source>
</evidence>
<dbReference type="PANTHER" id="PTHR43461">
    <property type="entry name" value="TRANSMEMBRANE PROTEIN 256"/>
    <property type="match status" value="1"/>
</dbReference>
<keyword evidence="3 6" id="KW-0812">Transmembrane</keyword>
<evidence type="ECO:0000256" key="1">
    <source>
        <dbReference type="ARBA" id="ARBA00004141"/>
    </source>
</evidence>
<dbReference type="Proteomes" id="UP000218896">
    <property type="component" value="Unassembled WGS sequence"/>
</dbReference>
<sequence length="120" mass="12218">MAVAAILGGLAVAAGAFGAHALEGKLSDHYMNVFQTAVQYQMFHALALLGVALIGLIRPDAAWLVPAAWAFLAGILLFSGSLYALVLSGVKVLGAITPIGGVAFLVGWVCLVVTGLRLGA</sequence>
<proteinExistence type="inferred from homology"/>
<reference evidence="7 8" key="1">
    <citation type="submission" date="2017-08" db="EMBL/GenBank/DDBJ databases">
        <title>Halovibrio sewagensis sp. nov., isolated from wastewater of high salinity.</title>
        <authorList>
            <person name="Dong X."/>
            <person name="Zhang G."/>
        </authorList>
    </citation>
    <scope>NUCLEOTIDE SEQUENCE [LARGE SCALE GENOMIC DNA]</scope>
    <source>
        <strain evidence="7 8">YL5-2</strain>
    </source>
</reference>
<accession>A0A2A2FAE7</accession>
<feature type="transmembrane region" description="Helical" evidence="6">
    <location>
        <begin position="64"/>
        <end position="86"/>
    </location>
</feature>
<name>A0A2A2FAE7_9GAMM</name>